<dbReference type="Gene3D" id="3.40.50.720">
    <property type="entry name" value="NAD(P)-binding Rossmann-like Domain"/>
    <property type="match status" value="1"/>
</dbReference>
<dbReference type="Gene3D" id="3.30.360.10">
    <property type="entry name" value="Dihydrodipicolinate Reductase, domain 2"/>
    <property type="match status" value="1"/>
</dbReference>
<dbReference type="SUPFAM" id="SSF51735">
    <property type="entry name" value="NAD(P)-binding Rossmann-fold domains"/>
    <property type="match status" value="1"/>
</dbReference>
<dbReference type="SUPFAM" id="SSF55347">
    <property type="entry name" value="Glyceraldehyde-3-phosphate dehydrogenase-like, C-terminal domain"/>
    <property type="match status" value="1"/>
</dbReference>
<dbReference type="GO" id="GO:0005737">
    <property type="term" value="C:cytoplasm"/>
    <property type="evidence" value="ECO:0007669"/>
    <property type="project" value="TreeGrafter"/>
</dbReference>
<organism evidence="2 3">
    <name type="scientific">Rhizoctonia solani</name>
    <dbReference type="NCBI Taxonomy" id="456999"/>
    <lineage>
        <taxon>Eukaryota</taxon>
        <taxon>Fungi</taxon>
        <taxon>Dikarya</taxon>
        <taxon>Basidiomycota</taxon>
        <taxon>Agaricomycotina</taxon>
        <taxon>Agaricomycetes</taxon>
        <taxon>Cantharellales</taxon>
        <taxon>Ceratobasidiaceae</taxon>
        <taxon>Rhizoctonia</taxon>
    </lineage>
</organism>
<reference evidence="2" key="1">
    <citation type="submission" date="2021-01" db="EMBL/GenBank/DDBJ databases">
        <authorList>
            <person name="Kaushik A."/>
        </authorList>
    </citation>
    <scope>NUCLEOTIDE SEQUENCE</scope>
    <source>
        <strain evidence="2">AG1-1C</strain>
    </source>
</reference>
<gene>
    <name evidence="2" type="ORF">RDB_LOCUS176643</name>
</gene>
<comment type="caution">
    <text evidence="2">The sequence shown here is derived from an EMBL/GenBank/DDBJ whole genome shotgun (WGS) entry which is preliminary data.</text>
</comment>
<dbReference type="PANTHER" id="PTHR42840">
    <property type="entry name" value="NAD(P)-BINDING ROSSMANN-FOLD SUPERFAMILY PROTEIN-RELATED"/>
    <property type="match status" value="1"/>
</dbReference>
<feature type="domain" description="Gfo/Idh/MocA-like oxidoreductase N-terminal" evidence="1">
    <location>
        <begin position="9"/>
        <end position="132"/>
    </location>
</feature>
<proteinExistence type="predicted"/>
<dbReference type="GO" id="GO:0006740">
    <property type="term" value="P:NADPH regeneration"/>
    <property type="evidence" value="ECO:0007669"/>
    <property type="project" value="TreeGrafter"/>
</dbReference>
<evidence type="ECO:0000259" key="1">
    <source>
        <dbReference type="Pfam" id="PF01408"/>
    </source>
</evidence>
<dbReference type="InterPro" id="IPR036291">
    <property type="entry name" value="NAD(P)-bd_dom_sf"/>
</dbReference>
<protein>
    <recommendedName>
        <fullName evidence="1">Gfo/Idh/MocA-like oxidoreductase N-terminal domain-containing protein</fullName>
    </recommendedName>
</protein>
<dbReference type="PANTHER" id="PTHR42840:SF7">
    <property type="entry name" value="BINDING ROSSMANN FOLD OXIDOREDUCTASE, PUTATIVE (AFU_ORTHOLOGUE AFUA_4G10190)-RELATED"/>
    <property type="match status" value="1"/>
</dbReference>
<dbReference type="Proteomes" id="UP000663846">
    <property type="component" value="Unassembled WGS sequence"/>
</dbReference>
<dbReference type="Pfam" id="PF01408">
    <property type="entry name" value="GFO_IDH_MocA"/>
    <property type="match status" value="1"/>
</dbReference>
<dbReference type="InterPro" id="IPR000683">
    <property type="entry name" value="Gfo/Idh/MocA-like_OxRdtase_N"/>
</dbReference>
<dbReference type="GO" id="GO:0016491">
    <property type="term" value="F:oxidoreductase activity"/>
    <property type="evidence" value="ECO:0007669"/>
    <property type="project" value="TreeGrafter"/>
</dbReference>
<name>A0A8H3GYN9_9AGAM</name>
<dbReference type="EMBL" id="CAJMWS010001035">
    <property type="protein sequence ID" value="CAE6471902.1"/>
    <property type="molecule type" value="Genomic_DNA"/>
</dbReference>
<dbReference type="GO" id="GO:0000166">
    <property type="term" value="F:nucleotide binding"/>
    <property type="evidence" value="ECO:0007669"/>
    <property type="project" value="InterPro"/>
</dbReference>
<dbReference type="AlphaFoldDB" id="A0A8H3GYN9"/>
<evidence type="ECO:0000313" key="3">
    <source>
        <dbReference type="Proteomes" id="UP000663846"/>
    </source>
</evidence>
<accession>A0A8H3GYN9</accession>
<sequence length="371" mass="40992">MSEPIQRVIRVGIVGAGEVAQTTHLPTLQLLSHKFKVTALSDVSKLSLQHCGTKFGFTSDRLHVNSQDLVNRADVDLVIILSADEYHAPLAIQAADAGKHVLIEKPMALTDEDADSIIAAQKRNNVVIFIGYMRRYAPAFLEAVKIVRNMKKIDYARVRDIIGLNKFFVDQSGTFPRRFDDFSRQFSNDRVGRAQAISDAALGARRGKDPNVVFTYRLLGGLGSHDLSAMRELLGSPKQCIGAGKNSDGMVITALFEYDGFVTTYETGIDNVGKFDAHLEVHGDGKRVKVTYDTPYVKGLPITLTVLESNADGHYQERIVRPTYQDAYTCEYEALYDSIVNGSPVKTTPEDAKEDLKIFKQVIDALYPSAG</sequence>
<evidence type="ECO:0000313" key="2">
    <source>
        <dbReference type="EMBL" id="CAE6471902.1"/>
    </source>
</evidence>